<evidence type="ECO:0000256" key="2">
    <source>
        <dbReference type="ARBA" id="ARBA00022723"/>
    </source>
</evidence>
<evidence type="ECO:0000259" key="11">
    <source>
        <dbReference type="PROSITE" id="PS51915"/>
    </source>
</evidence>
<feature type="binding site" evidence="8">
    <location>
        <position position="14"/>
    </location>
    <ligand>
        <name>Zn(2+)</name>
        <dbReference type="ChEBI" id="CHEBI:29105"/>
    </ligand>
</feature>
<dbReference type="SUPFAM" id="SSF57667">
    <property type="entry name" value="beta-beta-alpha zinc fingers"/>
    <property type="match status" value="1"/>
</dbReference>
<feature type="binding site" evidence="8">
    <location>
        <position position="58"/>
    </location>
    <ligand>
        <name>Zn(2+)</name>
        <dbReference type="ChEBI" id="CHEBI:29105"/>
    </ligand>
</feature>
<dbReference type="InterPro" id="IPR012934">
    <property type="entry name" value="Znf_AD"/>
</dbReference>
<dbReference type="InterPro" id="IPR036236">
    <property type="entry name" value="Znf_C2H2_sf"/>
</dbReference>
<dbReference type="SMART" id="SM00355">
    <property type="entry name" value="ZnF_C2H2"/>
    <property type="match status" value="5"/>
</dbReference>
<dbReference type="EMBL" id="LR899014">
    <property type="protein sequence ID" value="CAD7091850.1"/>
    <property type="molecule type" value="Genomic_DNA"/>
</dbReference>
<evidence type="ECO:0000313" key="12">
    <source>
        <dbReference type="EMBL" id="CAD7091850.1"/>
    </source>
</evidence>
<feature type="region of interest" description="Disordered" evidence="9">
    <location>
        <begin position="484"/>
        <end position="556"/>
    </location>
</feature>
<protein>
    <submittedName>
        <fullName evidence="12">Uncharacterized protein</fullName>
    </submittedName>
</protein>
<dbReference type="PROSITE" id="PS50157">
    <property type="entry name" value="ZINC_FINGER_C2H2_2"/>
    <property type="match status" value="4"/>
</dbReference>
<feature type="domain" description="C2H2-type" evidence="10">
    <location>
        <begin position="240"/>
        <end position="267"/>
    </location>
</feature>
<evidence type="ECO:0000256" key="8">
    <source>
        <dbReference type="PROSITE-ProRule" id="PRU01263"/>
    </source>
</evidence>
<dbReference type="InParanoid" id="A0A7R8V2U2"/>
<dbReference type="GO" id="GO:0000978">
    <property type="term" value="F:RNA polymerase II cis-regulatory region sequence-specific DNA binding"/>
    <property type="evidence" value="ECO:0007669"/>
    <property type="project" value="TreeGrafter"/>
</dbReference>
<feature type="domain" description="C2H2-type" evidence="10">
    <location>
        <begin position="562"/>
        <end position="590"/>
    </location>
</feature>
<feature type="domain" description="C2H2-type" evidence="10">
    <location>
        <begin position="409"/>
        <end position="436"/>
    </location>
</feature>
<dbReference type="PANTHER" id="PTHR24376">
    <property type="entry name" value="ZINC FINGER PROTEIN"/>
    <property type="match status" value="1"/>
</dbReference>
<proteinExistence type="predicted"/>
<evidence type="ECO:0000313" key="13">
    <source>
        <dbReference type="Proteomes" id="UP000594454"/>
    </source>
</evidence>
<name>A0A7R8V2U2_HERIL</name>
<keyword evidence="4 7" id="KW-0863">Zinc-finger</keyword>
<keyword evidence="5 8" id="KW-0862">Zinc</keyword>
<dbReference type="OMA" id="IRCLNCW"/>
<evidence type="ECO:0000256" key="5">
    <source>
        <dbReference type="ARBA" id="ARBA00022833"/>
    </source>
</evidence>
<dbReference type="Gene3D" id="3.40.1800.20">
    <property type="match status" value="1"/>
</dbReference>
<keyword evidence="13" id="KW-1185">Reference proteome</keyword>
<feature type="compositionally biased region" description="Polar residues" evidence="9">
    <location>
        <begin position="538"/>
        <end position="550"/>
    </location>
</feature>
<dbReference type="Pfam" id="PF00096">
    <property type="entry name" value="zf-C2H2"/>
    <property type="match status" value="1"/>
</dbReference>
<dbReference type="GO" id="GO:0001228">
    <property type="term" value="F:DNA-binding transcription activator activity, RNA polymerase II-specific"/>
    <property type="evidence" value="ECO:0007669"/>
    <property type="project" value="TreeGrafter"/>
</dbReference>
<dbReference type="SUPFAM" id="SSF57716">
    <property type="entry name" value="Glucocorticoid receptor-like (DNA-binding domain)"/>
    <property type="match status" value="1"/>
</dbReference>
<evidence type="ECO:0000256" key="4">
    <source>
        <dbReference type="ARBA" id="ARBA00022771"/>
    </source>
</evidence>
<evidence type="ECO:0000256" key="1">
    <source>
        <dbReference type="ARBA" id="ARBA00004123"/>
    </source>
</evidence>
<feature type="binding site" evidence="8">
    <location>
        <position position="11"/>
    </location>
    <ligand>
        <name>Zn(2+)</name>
        <dbReference type="ChEBI" id="CHEBI:29105"/>
    </ligand>
</feature>
<evidence type="ECO:0000259" key="10">
    <source>
        <dbReference type="PROSITE" id="PS50157"/>
    </source>
</evidence>
<reference evidence="12 13" key="1">
    <citation type="submission" date="2020-11" db="EMBL/GenBank/DDBJ databases">
        <authorList>
            <person name="Wallbank WR R."/>
            <person name="Pardo Diaz C."/>
            <person name="Kozak K."/>
            <person name="Martin S."/>
            <person name="Jiggins C."/>
            <person name="Moest M."/>
            <person name="Warren A I."/>
            <person name="Generalovic N T."/>
            <person name="Byers J.R.P. K."/>
            <person name="Montejo-Kovacevich G."/>
            <person name="Yen C E."/>
        </authorList>
    </citation>
    <scope>NUCLEOTIDE SEQUENCE [LARGE SCALE GENOMIC DNA]</scope>
</reference>
<keyword evidence="2 8" id="KW-0479">Metal-binding</keyword>
<accession>A0A7R8V2U2</accession>
<comment type="subcellular location">
    <subcellularLocation>
        <location evidence="1">Nucleus</location>
    </subcellularLocation>
</comment>
<dbReference type="InterPro" id="IPR013087">
    <property type="entry name" value="Znf_C2H2_type"/>
</dbReference>
<gene>
    <name evidence="12" type="ORF">HERILL_LOCUS14249</name>
</gene>
<evidence type="ECO:0000256" key="7">
    <source>
        <dbReference type="PROSITE-ProRule" id="PRU00042"/>
    </source>
</evidence>
<dbReference type="PROSITE" id="PS51915">
    <property type="entry name" value="ZAD"/>
    <property type="match status" value="1"/>
</dbReference>
<dbReference type="Pfam" id="PF07776">
    <property type="entry name" value="zf-AD"/>
    <property type="match status" value="1"/>
</dbReference>
<dbReference type="OrthoDB" id="654211at2759"/>
<dbReference type="PROSITE" id="PS00028">
    <property type="entry name" value="ZINC_FINGER_C2H2_1"/>
    <property type="match status" value="3"/>
</dbReference>
<feature type="domain" description="ZAD" evidence="11">
    <location>
        <begin position="9"/>
        <end position="82"/>
    </location>
</feature>
<dbReference type="GO" id="GO:0008270">
    <property type="term" value="F:zinc ion binding"/>
    <property type="evidence" value="ECO:0007669"/>
    <property type="project" value="UniProtKB-UniRule"/>
</dbReference>
<dbReference type="Proteomes" id="UP000594454">
    <property type="component" value="Chromosome 6"/>
</dbReference>
<feature type="domain" description="C2H2-type" evidence="10">
    <location>
        <begin position="590"/>
        <end position="616"/>
    </location>
</feature>
<sequence>MSNANVEDKTCRICGTVDTKNMNLFDPKQKALLYKILTIFPITMYETDPLPKNICKKCSNHVTCMHDECQRLVRIQQKWVERVRINQPDHPYVTVLNIIEECHQNMLTRIKQVAPDFIYKNIRLLQYDTNMDMEDFESSLQQKISSQSLENLNTYQESNIKAKNLNSFSFDYDMGPSSYSDSDGSTFNLEQPMIGNERRNSIKEIQNKLESNGCSLLVKASHMQNDIKPKLPKNRALLIIHCKYCGEGFPNNKFLAKHQLMHMSVSDRRIFDKKCLDKSVRRGRLIPVDDKKCIRCLNCWKLFEDNRKILEHWSNADCEFFCQICGEEFARNPKQLREHVPEVHGITYKSSRRQVANIPEVRILNKPIPNDVKPPLRLLMPKLQPEVKSPPAGPPAKKSKTILTANGRVSCNLCSCTFPNYQSKNSHMRAHKGQINLQSALVGKMQLDEDVPPLLSAVTIKREKNDDVEDEDDEDSTQLLVRMEPSGQRIKREKLDDTKDSEPVRNGGAVAKDSFVSPAKSLEAKPASAAMTAKKQPPSANNAQSTSGKKPNQDHMQYDKMYNCHPCGKKFTSKTDLFQHKRLCQSNNKFGCRFCLRAFVTSADLQMHIMLMHKGS</sequence>
<evidence type="ECO:0000256" key="3">
    <source>
        <dbReference type="ARBA" id="ARBA00022737"/>
    </source>
</evidence>
<evidence type="ECO:0000256" key="9">
    <source>
        <dbReference type="SAM" id="MobiDB-lite"/>
    </source>
</evidence>
<keyword evidence="6" id="KW-0539">Nucleus</keyword>
<organism evidence="12 13">
    <name type="scientific">Hermetia illucens</name>
    <name type="common">Black soldier fly</name>
    <dbReference type="NCBI Taxonomy" id="343691"/>
    <lineage>
        <taxon>Eukaryota</taxon>
        <taxon>Metazoa</taxon>
        <taxon>Ecdysozoa</taxon>
        <taxon>Arthropoda</taxon>
        <taxon>Hexapoda</taxon>
        <taxon>Insecta</taxon>
        <taxon>Pterygota</taxon>
        <taxon>Neoptera</taxon>
        <taxon>Endopterygota</taxon>
        <taxon>Diptera</taxon>
        <taxon>Brachycera</taxon>
        <taxon>Stratiomyomorpha</taxon>
        <taxon>Stratiomyidae</taxon>
        <taxon>Hermetiinae</taxon>
        <taxon>Hermetia</taxon>
    </lineage>
</organism>
<dbReference type="AlphaFoldDB" id="A0A7R8V2U2"/>
<keyword evidence="3" id="KW-0677">Repeat</keyword>
<dbReference type="GO" id="GO:0005634">
    <property type="term" value="C:nucleus"/>
    <property type="evidence" value="ECO:0007669"/>
    <property type="project" value="UniProtKB-SubCell"/>
</dbReference>
<evidence type="ECO:0000256" key="6">
    <source>
        <dbReference type="ARBA" id="ARBA00023242"/>
    </source>
</evidence>
<feature type="binding site" evidence="8">
    <location>
        <position position="55"/>
    </location>
    <ligand>
        <name>Zn(2+)</name>
        <dbReference type="ChEBI" id="CHEBI:29105"/>
    </ligand>
</feature>
<dbReference type="Gene3D" id="3.30.160.60">
    <property type="entry name" value="Classic Zinc Finger"/>
    <property type="match status" value="1"/>
</dbReference>
<feature type="compositionally biased region" description="Basic and acidic residues" evidence="9">
    <location>
        <begin position="493"/>
        <end position="503"/>
    </location>
</feature>
<dbReference type="PANTHER" id="PTHR24376:SF216">
    <property type="entry name" value="ZINC FINGER PROTEIN 420-LIKE"/>
    <property type="match status" value="1"/>
</dbReference>